<dbReference type="Gene3D" id="2.60.120.200">
    <property type="match status" value="1"/>
</dbReference>
<comment type="similarity">
    <text evidence="1">Belongs to the glycosyl hydrolase 16 family.</text>
</comment>
<dbReference type="GO" id="GO:0004553">
    <property type="term" value="F:hydrolase activity, hydrolyzing O-glycosyl compounds"/>
    <property type="evidence" value="ECO:0007669"/>
    <property type="project" value="InterPro"/>
</dbReference>
<evidence type="ECO:0000259" key="2">
    <source>
        <dbReference type="PROSITE" id="PS51762"/>
    </source>
</evidence>
<evidence type="ECO:0000256" key="1">
    <source>
        <dbReference type="ARBA" id="ARBA00006865"/>
    </source>
</evidence>
<feature type="domain" description="GH16" evidence="2">
    <location>
        <begin position="126"/>
        <end position="345"/>
    </location>
</feature>
<dbReference type="InterPro" id="IPR035986">
    <property type="entry name" value="PKD_dom_sf"/>
</dbReference>
<dbReference type="AlphaFoldDB" id="A0A1M5HK96"/>
<dbReference type="PROSITE" id="PS51762">
    <property type="entry name" value="GH16_2"/>
    <property type="match status" value="1"/>
</dbReference>
<evidence type="ECO:0000313" key="3">
    <source>
        <dbReference type="EMBL" id="SHG16393.1"/>
    </source>
</evidence>
<protein>
    <submittedName>
        <fullName evidence="3">Glycosyl hydrolases family 16</fullName>
    </submittedName>
</protein>
<dbReference type="InterPro" id="IPR050546">
    <property type="entry name" value="Glycosyl_Hydrlase_16"/>
</dbReference>
<proteinExistence type="inferred from homology"/>
<evidence type="ECO:0000313" key="4">
    <source>
        <dbReference type="Proteomes" id="UP000184480"/>
    </source>
</evidence>
<dbReference type="SUPFAM" id="SSF49299">
    <property type="entry name" value="PKD domain"/>
    <property type="match status" value="1"/>
</dbReference>
<dbReference type="InterPro" id="IPR000757">
    <property type="entry name" value="Beta-glucanase-like"/>
</dbReference>
<sequence length="345" mass="39353">MACMAFVVSLLSCNNSVSGISNDDFQMSLIEREKLNFINFQCVASADKYDEIIWELPSGEIVSGFSSVTAYFPYKGEYTVKVKVTKGLSSSEFSKTVFIRRDDPYVAKGEKLVWHDEFDDSALDPAFWKSRSTHYENNNWRSSDGKQNISLKDGILRIFACKEGEPQKVGQYTSVSLSTQKLKEFTYGRIEFRAKLPANMNIRPALSMLGNDIDESGWPACGEMSIANRLTLEPRAIYSGVHTYSNYEYTMHTDSMRVTDYDTEFHVYGIKWIPDKIDFYIDAPSNIYYSYSPSDINGRTWPFSKPFFVSLGLVMGGDRIGRQGVDNSSLPRDLFIDYIRVYQNL</sequence>
<dbReference type="Pfam" id="PF00722">
    <property type="entry name" value="Glyco_hydro_16"/>
    <property type="match status" value="1"/>
</dbReference>
<dbReference type="PANTHER" id="PTHR10963:SF55">
    <property type="entry name" value="GLYCOSIDE HYDROLASE FAMILY 16 PROTEIN"/>
    <property type="match status" value="1"/>
</dbReference>
<accession>A0A1M5HK96</accession>
<dbReference type="CDD" id="cd08023">
    <property type="entry name" value="GH16_laminarinase_like"/>
    <property type="match status" value="1"/>
</dbReference>
<dbReference type="InterPro" id="IPR013320">
    <property type="entry name" value="ConA-like_dom_sf"/>
</dbReference>
<dbReference type="GO" id="GO:0005975">
    <property type="term" value="P:carbohydrate metabolic process"/>
    <property type="evidence" value="ECO:0007669"/>
    <property type="project" value="InterPro"/>
</dbReference>
<dbReference type="EMBL" id="FQUC01000016">
    <property type="protein sequence ID" value="SHG16393.1"/>
    <property type="molecule type" value="Genomic_DNA"/>
</dbReference>
<organism evidence="3 4">
    <name type="scientific">Dysgonomonas macrotermitis</name>
    <dbReference type="NCBI Taxonomy" id="1346286"/>
    <lineage>
        <taxon>Bacteria</taxon>
        <taxon>Pseudomonadati</taxon>
        <taxon>Bacteroidota</taxon>
        <taxon>Bacteroidia</taxon>
        <taxon>Bacteroidales</taxon>
        <taxon>Dysgonomonadaceae</taxon>
        <taxon>Dysgonomonas</taxon>
    </lineage>
</organism>
<dbReference type="PANTHER" id="PTHR10963">
    <property type="entry name" value="GLYCOSYL HYDROLASE-RELATED"/>
    <property type="match status" value="1"/>
</dbReference>
<dbReference type="STRING" id="1346286.SAMN05444362_11692"/>
<gene>
    <name evidence="3" type="ORF">SAMN05444362_11692</name>
</gene>
<reference evidence="4" key="1">
    <citation type="submission" date="2016-11" db="EMBL/GenBank/DDBJ databases">
        <authorList>
            <person name="Varghese N."/>
            <person name="Submissions S."/>
        </authorList>
    </citation>
    <scope>NUCLEOTIDE SEQUENCE [LARGE SCALE GENOMIC DNA]</scope>
    <source>
        <strain evidence="4">DSM 27370</strain>
    </source>
</reference>
<keyword evidence="4" id="KW-1185">Reference proteome</keyword>
<keyword evidence="3" id="KW-0378">Hydrolase</keyword>
<name>A0A1M5HK96_9BACT</name>
<dbReference type="SUPFAM" id="SSF49899">
    <property type="entry name" value="Concanavalin A-like lectins/glucanases"/>
    <property type="match status" value="1"/>
</dbReference>
<dbReference type="Proteomes" id="UP000184480">
    <property type="component" value="Unassembled WGS sequence"/>
</dbReference>